<feature type="transmembrane region" description="Helical" evidence="9">
    <location>
        <begin position="142"/>
        <end position="162"/>
    </location>
</feature>
<dbReference type="FunFam" id="1.20.1250.20:FF:000055">
    <property type="entry name" value="Facilitated trehalose transporter Tret1-2 homolog"/>
    <property type="match status" value="1"/>
</dbReference>
<dbReference type="RefSeq" id="XP_014242295.1">
    <property type="nucleotide sequence ID" value="XM_014386809.2"/>
</dbReference>
<proteinExistence type="inferred from homology"/>
<feature type="domain" description="Major facilitator superfamily (MFS) profile" evidence="10">
    <location>
        <begin position="44"/>
        <end position="474"/>
    </location>
</feature>
<evidence type="ECO:0000256" key="7">
    <source>
        <dbReference type="ARBA" id="ARBA00024348"/>
    </source>
</evidence>
<feature type="transmembrane region" description="Helical" evidence="9">
    <location>
        <begin position="348"/>
        <end position="370"/>
    </location>
</feature>
<dbReference type="InterPro" id="IPR005828">
    <property type="entry name" value="MFS_sugar_transport-like"/>
</dbReference>
<feature type="transmembrane region" description="Helical" evidence="9">
    <location>
        <begin position="46"/>
        <end position="65"/>
    </location>
</feature>
<feature type="transmembrane region" description="Helical" evidence="9">
    <location>
        <begin position="200"/>
        <end position="219"/>
    </location>
</feature>
<evidence type="ECO:0000256" key="4">
    <source>
        <dbReference type="ARBA" id="ARBA00022989"/>
    </source>
</evidence>
<dbReference type="GeneID" id="106662609"/>
<dbReference type="Proteomes" id="UP000494040">
    <property type="component" value="Unassembled WGS sequence"/>
</dbReference>
<dbReference type="PRINTS" id="PR00171">
    <property type="entry name" value="SUGRTRNSPORT"/>
</dbReference>
<evidence type="ECO:0000313" key="11">
    <source>
        <dbReference type="EnsemblMetazoa" id="XP_014242295.1"/>
    </source>
</evidence>
<keyword evidence="12" id="KW-1185">Reference proteome</keyword>
<dbReference type="NCBIfam" id="TIGR00879">
    <property type="entry name" value="SP"/>
    <property type="match status" value="1"/>
</dbReference>
<evidence type="ECO:0000256" key="9">
    <source>
        <dbReference type="SAM" id="Phobius"/>
    </source>
</evidence>
<evidence type="ECO:0000256" key="6">
    <source>
        <dbReference type="ARBA" id="ARBA00023180"/>
    </source>
</evidence>
<evidence type="ECO:0000259" key="10">
    <source>
        <dbReference type="PROSITE" id="PS50850"/>
    </source>
</evidence>
<dbReference type="EnsemblMetazoa" id="XM_014386809.2">
    <property type="protein sequence ID" value="XP_014242295.1"/>
    <property type="gene ID" value="LOC106662609"/>
</dbReference>
<feature type="transmembrane region" description="Helical" evidence="9">
    <location>
        <begin position="174"/>
        <end position="194"/>
    </location>
</feature>
<dbReference type="InterPro" id="IPR005829">
    <property type="entry name" value="Sugar_transporter_CS"/>
</dbReference>
<accession>A0A8I6RBU8</accession>
<dbReference type="PROSITE" id="PS50850">
    <property type="entry name" value="MFS"/>
    <property type="match status" value="1"/>
</dbReference>
<keyword evidence="4 9" id="KW-1133">Transmembrane helix</keyword>
<dbReference type="GO" id="GO:0005886">
    <property type="term" value="C:plasma membrane"/>
    <property type="evidence" value="ECO:0007669"/>
    <property type="project" value="UniProtKB-SubCell"/>
</dbReference>
<keyword evidence="2" id="KW-1003">Cell membrane</keyword>
<reference evidence="11" key="1">
    <citation type="submission" date="2022-01" db="UniProtKB">
        <authorList>
            <consortium name="EnsemblMetazoa"/>
        </authorList>
    </citation>
    <scope>IDENTIFICATION</scope>
</reference>
<evidence type="ECO:0000256" key="8">
    <source>
        <dbReference type="RuleBase" id="RU003346"/>
    </source>
</evidence>
<dbReference type="PANTHER" id="PTHR48021:SF1">
    <property type="entry name" value="GH07001P-RELATED"/>
    <property type="match status" value="1"/>
</dbReference>
<comment type="similarity">
    <text evidence="7">Belongs to the major facilitator superfamily. Sugar transporter (TC 2.A.1.1) family. Trehalose transporter subfamily.</text>
</comment>
<dbReference type="OMA" id="WDMERAY"/>
<dbReference type="InterPro" id="IPR050549">
    <property type="entry name" value="MFS_Trehalose_Transporter"/>
</dbReference>
<evidence type="ECO:0000256" key="2">
    <source>
        <dbReference type="ARBA" id="ARBA00022475"/>
    </source>
</evidence>
<protein>
    <recommendedName>
        <fullName evidence="10">Major facilitator superfamily (MFS) profile domain-containing protein</fullName>
    </recommendedName>
</protein>
<dbReference type="Pfam" id="PF00083">
    <property type="entry name" value="Sugar_tr"/>
    <property type="match status" value="1"/>
</dbReference>
<dbReference type="Gene3D" id="1.20.1250.20">
    <property type="entry name" value="MFS general substrate transporter like domains"/>
    <property type="match status" value="1"/>
</dbReference>
<feature type="transmembrane region" description="Helical" evidence="9">
    <location>
        <begin position="419"/>
        <end position="438"/>
    </location>
</feature>
<feature type="transmembrane region" description="Helical" evidence="9">
    <location>
        <begin position="85"/>
        <end position="105"/>
    </location>
</feature>
<feature type="transmembrane region" description="Helical" evidence="9">
    <location>
        <begin position="117"/>
        <end position="136"/>
    </location>
</feature>
<keyword evidence="8" id="KW-0813">Transport</keyword>
<dbReference type="InterPro" id="IPR003663">
    <property type="entry name" value="Sugar/inositol_transpt"/>
</dbReference>
<dbReference type="SUPFAM" id="SSF103473">
    <property type="entry name" value="MFS general substrate transporter"/>
    <property type="match status" value="1"/>
</dbReference>
<feature type="transmembrane region" description="Helical" evidence="9">
    <location>
        <begin position="382"/>
        <end position="407"/>
    </location>
</feature>
<dbReference type="InterPro" id="IPR044775">
    <property type="entry name" value="MFS_ERD6/Tret1-like"/>
</dbReference>
<name>A0A8I6RBU8_CIMLE</name>
<keyword evidence="6" id="KW-0325">Glycoprotein</keyword>
<dbReference type="OrthoDB" id="6612291at2759"/>
<dbReference type="InterPro" id="IPR020846">
    <property type="entry name" value="MFS_dom"/>
</dbReference>
<evidence type="ECO:0000313" key="12">
    <source>
        <dbReference type="Proteomes" id="UP000494040"/>
    </source>
</evidence>
<dbReference type="GO" id="GO:0051119">
    <property type="term" value="F:sugar transmembrane transporter activity"/>
    <property type="evidence" value="ECO:0007669"/>
    <property type="project" value="InterPro"/>
</dbReference>
<dbReference type="AlphaFoldDB" id="A0A8I6RBU8"/>
<feature type="transmembrane region" description="Helical" evidence="9">
    <location>
        <begin position="283"/>
        <end position="305"/>
    </location>
</feature>
<evidence type="ECO:0000256" key="3">
    <source>
        <dbReference type="ARBA" id="ARBA00022692"/>
    </source>
</evidence>
<comment type="subcellular location">
    <subcellularLocation>
        <location evidence="1">Cell membrane</location>
        <topology evidence="1">Multi-pass membrane protein</topology>
    </subcellularLocation>
</comment>
<dbReference type="InterPro" id="IPR036259">
    <property type="entry name" value="MFS_trans_sf"/>
</dbReference>
<dbReference type="PANTHER" id="PTHR48021">
    <property type="match status" value="1"/>
</dbReference>
<keyword evidence="5 9" id="KW-0472">Membrane</keyword>
<feature type="transmembrane region" description="Helical" evidence="9">
    <location>
        <begin position="450"/>
        <end position="470"/>
    </location>
</feature>
<dbReference type="PROSITE" id="PS00217">
    <property type="entry name" value="SUGAR_TRANSPORT_2"/>
    <property type="match status" value="1"/>
</dbReference>
<sequence length="507" mass="55285">MTLNVANYFAGSLSSSGEDERPLLESMSQGASTANLVEGGTKYPQFLATFIATIGGFSMGTMLAWSSPVQECIESGKYGFPTSVLEFSLIGAFLSIGAMVGALGCSSVCNYIGRKKTMISLVCPAVVGSGLILWAQNPPMMMAGRVIVGIPVGAYSMVCPLYTNEISQISIRGILGIFFQLQVTIGILFVYILGLIKNPFLLTLIISAFPILLAVLMCFMPETPYYLLMTGRENAARNSLQWLRGADYNINSELTMMKENIDKAKQERSSFRKAFMTRAAKRGLIIGIGVMFLQQFSGINAVIFYTNSIFKSAGSTLDDSISSIIVGFMSVVATAIATLFIERLGRKPLMFISCLVMALSSAVLGIYFYIQTVNHELAEKISFIPLIIVCVFIIVFSLGLGPIPWVILAEIFPSNIKGIASSISCLTNWMFAFIVILSFQSVKVAIGEDWTFWIFSSIMILGCIFVIFVIPETKGKSIDVVQKELGGADISTNHSQNNRTDSGRRKF</sequence>
<evidence type="ECO:0000256" key="1">
    <source>
        <dbReference type="ARBA" id="ARBA00004651"/>
    </source>
</evidence>
<feature type="transmembrane region" description="Helical" evidence="9">
    <location>
        <begin position="320"/>
        <end position="341"/>
    </location>
</feature>
<evidence type="ECO:0000256" key="5">
    <source>
        <dbReference type="ARBA" id="ARBA00023136"/>
    </source>
</evidence>
<dbReference type="KEGG" id="clec:106662609"/>
<keyword evidence="3 9" id="KW-0812">Transmembrane</keyword>
<organism evidence="11 12">
    <name type="scientific">Cimex lectularius</name>
    <name type="common">Bed bug</name>
    <name type="synonym">Acanthia lectularia</name>
    <dbReference type="NCBI Taxonomy" id="79782"/>
    <lineage>
        <taxon>Eukaryota</taxon>
        <taxon>Metazoa</taxon>
        <taxon>Ecdysozoa</taxon>
        <taxon>Arthropoda</taxon>
        <taxon>Hexapoda</taxon>
        <taxon>Insecta</taxon>
        <taxon>Pterygota</taxon>
        <taxon>Neoptera</taxon>
        <taxon>Paraneoptera</taxon>
        <taxon>Hemiptera</taxon>
        <taxon>Heteroptera</taxon>
        <taxon>Panheteroptera</taxon>
        <taxon>Cimicomorpha</taxon>
        <taxon>Cimicidae</taxon>
        <taxon>Cimex</taxon>
    </lineage>
</organism>
<dbReference type="CDD" id="cd17358">
    <property type="entry name" value="MFS_GLUT6_8_Class3_like"/>
    <property type="match status" value="1"/>
</dbReference>